<feature type="region of interest" description="Disordered" evidence="10">
    <location>
        <begin position="1"/>
        <end position="38"/>
    </location>
</feature>
<dbReference type="EMBL" id="QUTE01007575">
    <property type="protein sequence ID" value="RHZ28682.1"/>
    <property type="molecule type" value="Genomic_DNA"/>
</dbReference>
<accession>A0A397FJ71</accession>
<proteinExistence type="inferred from homology"/>
<evidence type="ECO:0000256" key="9">
    <source>
        <dbReference type="ARBA" id="ARBA00031593"/>
    </source>
</evidence>
<evidence type="ECO:0000256" key="2">
    <source>
        <dbReference type="ARBA" id="ARBA00004496"/>
    </source>
</evidence>
<evidence type="ECO:0000256" key="1">
    <source>
        <dbReference type="ARBA" id="ARBA00004138"/>
    </source>
</evidence>
<dbReference type="Pfam" id="PF11527">
    <property type="entry name" value="ARL2_Bind_BART"/>
    <property type="match status" value="1"/>
</dbReference>
<evidence type="ECO:0000256" key="8">
    <source>
        <dbReference type="ARBA" id="ARBA00023273"/>
    </source>
</evidence>
<dbReference type="AlphaFoldDB" id="A0A397FJ71"/>
<evidence type="ECO:0000313" key="13">
    <source>
        <dbReference type="Proteomes" id="UP000266196"/>
    </source>
</evidence>
<protein>
    <recommendedName>
        <fullName evidence="4">Cilia- and flagella-associated protein 36</fullName>
    </recommendedName>
    <alternativeName>
        <fullName evidence="9">Coiled-coil domain-containing protein 104</fullName>
    </alternativeName>
</protein>
<feature type="domain" description="BART" evidence="11">
    <location>
        <begin position="47"/>
        <end position="167"/>
    </location>
</feature>
<sequence length="178" mass="20296">MPSESKSTRHQHADIDDDDDRSDAKAVAASACSSEAKSNPPTIVDRVIAFFFENEDFCRVFERFADSHCDIFDDKADEMHLEYDNVHITRHWLYTDIYTQFTALFESKIEAFIESQGSTVDEFYALVKKVVLAHDHNPHGTIAIYSRMLVATTDFDVFVVMMKQAKQAKVSDAKLDSK</sequence>
<evidence type="ECO:0000259" key="11">
    <source>
        <dbReference type="Pfam" id="PF11527"/>
    </source>
</evidence>
<evidence type="ECO:0000256" key="3">
    <source>
        <dbReference type="ARBA" id="ARBA00007460"/>
    </source>
</evidence>
<dbReference type="Proteomes" id="UP000266196">
    <property type="component" value="Unassembled WGS sequence"/>
</dbReference>
<keyword evidence="8" id="KW-0966">Cell projection</keyword>
<comment type="similarity">
    <text evidence="3">Belongs to the CFAP36 family.</text>
</comment>
<dbReference type="InterPro" id="IPR038888">
    <property type="entry name" value="CFAP36"/>
</dbReference>
<dbReference type="GO" id="GO:0097546">
    <property type="term" value="C:ciliary base"/>
    <property type="evidence" value="ECO:0007669"/>
    <property type="project" value="TreeGrafter"/>
</dbReference>
<dbReference type="Gene3D" id="1.20.1520.10">
    <property type="entry name" value="ADP-ribosylation factor-like 2-binding protein, domain"/>
    <property type="match status" value="1"/>
</dbReference>
<feature type="compositionally biased region" description="Low complexity" evidence="10">
    <location>
        <begin position="25"/>
        <end position="38"/>
    </location>
</feature>
<keyword evidence="6" id="KW-0175">Coiled coil</keyword>
<gene>
    <name evidence="12" type="ORF">DYB31_004819</name>
</gene>
<dbReference type="InterPro" id="IPR023379">
    <property type="entry name" value="BART_dom"/>
</dbReference>
<evidence type="ECO:0000313" key="12">
    <source>
        <dbReference type="EMBL" id="RHZ28682.1"/>
    </source>
</evidence>
<comment type="caution">
    <text evidence="12">The sequence shown here is derived from an EMBL/GenBank/DDBJ whole genome shotgun (WGS) entry which is preliminary data.</text>
</comment>
<dbReference type="PANTHER" id="PTHR21532:SF0">
    <property type="entry name" value="CILIA- AND FLAGELLA-ASSOCIATED PROTEIN 36"/>
    <property type="match status" value="1"/>
</dbReference>
<dbReference type="GO" id="GO:0005930">
    <property type="term" value="C:axoneme"/>
    <property type="evidence" value="ECO:0007669"/>
    <property type="project" value="TreeGrafter"/>
</dbReference>
<dbReference type="PANTHER" id="PTHR21532">
    <property type="entry name" value="PHOSPHODIESTERASE HL"/>
    <property type="match status" value="1"/>
</dbReference>
<keyword evidence="7" id="KW-0969">Cilium</keyword>
<name>A0A397FJ71_APHAT</name>
<dbReference type="InterPro" id="IPR042541">
    <property type="entry name" value="BART_sf"/>
</dbReference>
<dbReference type="VEuPathDB" id="FungiDB:H257_09275"/>
<comment type="subcellular location">
    <subcellularLocation>
        <location evidence="1">Cell projection</location>
        <location evidence="1">Cilium</location>
    </subcellularLocation>
    <subcellularLocation>
        <location evidence="2">Cytoplasm</location>
    </subcellularLocation>
</comment>
<keyword evidence="5" id="KW-0963">Cytoplasm</keyword>
<evidence type="ECO:0000256" key="5">
    <source>
        <dbReference type="ARBA" id="ARBA00022490"/>
    </source>
</evidence>
<evidence type="ECO:0000256" key="6">
    <source>
        <dbReference type="ARBA" id="ARBA00023054"/>
    </source>
</evidence>
<organism evidence="12 13">
    <name type="scientific">Aphanomyces astaci</name>
    <name type="common">Crayfish plague agent</name>
    <dbReference type="NCBI Taxonomy" id="112090"/>
    <lineage>
        <taxon>Eukaryota</taxon>
        <taxon>Sar</taxon>
        <taxon>Stramenopiles</taxon>
        <taxon>Oomycota</taxon>
        <taxon>Saprolegniomycetes</taxon>
        <taxon>Saprolegniales</taxon>
        <taxon>Verrucalvaceae</taxon>
        <taxon>Aphanomyces</taxon>
    </lineage>
</organism>
<reference evidence="12 13" key="1">
    <citation type="submission" date="2018-08" db="EMBL/GenBank/DDBJ databases">
        <title>Aphanomyces genome sequencing and annotation.</title>
        <authorList>
            <person name="Minardi D."/>
            <person name="Oidtmann B."/>
            <person name="Van Der Giezen M."/>
            <person name="Studholme D.J."/>
        </authorList>
    </citation>
    <scope>NUCLEOTIDE SEQUENCE [LARGE SCALE GENOMIC DNA]</scope>
    <source>
        <strain evidence="12 13">197901</strain>
    </source>
</reference>
<evidence type="ECO:0000256" key="7">
    <source>
        <dbReference type="ARBA" id="ARBA00023069"/>
    </source>
</evidence>
<evidence type="ECO:0000256" key="4">
    <source>
        <dbReference type="ARBA" id="ARBA00021815"/>
    </source>
</evidence>
<evidence type="ECO:0000256" key="10">
    <source>
        <dbReference type="SAM" id="MobiDB-lite"/>
    </source>
</evidence>